<organism evidence="1 2">
    <name type="scientific">Streptomyces atratus</name>
    <dbReference type="NCBI Taxonomy" id="1893"/>
    <lineage>
        <taxon>Bacteria</taxon>
        <taxon>Bacillati</taxon>
        <taxon>Actinomycetota</taxon>
        <taxon>Actinomycetes</taxon>
        <taxon>Kitasatosporales</taxon>
        <taxon>Streptomycetaceae</taxon>
        <taxon>Streptomyces</taxon>
    </lineage>
</organism>
<sequence length="76" mass="8022">MTESAPAHPDESLPLDRTAQLLTRITAQLGTQLSRVSLNGTRRAAQAPASGAVRRFAAGVATTEQRLPRAARRASA</sequence>
<evidence type="ECO:0000313" key="2">
    <source>
        <dbReference type="Proteomes" id="UP000252698"/>
    </source>
</evidence>
<dbReference type="RefSeq" id="WP_420822665.1">
    <property type="nucleotide sequence ID" value="NZ_CP027306.1"/>
</dbReference>
<dbReference type="KEGG" id="sata:C5746_13480"/>
<evidence type="ECO:0000313" key="1">
    <source>
        <dbReference type="EMBL" id="AXE77785.1"/>
    </source>
</evidence>
<dbReference type="Proteomes" id="UP000252698">
    <property type="component" value="Chromosome"/>
</dbReference>
<reference evidence="1 2" key="1">
    <citation type="journal article" date="2018" name="Front. Microbiol.">
        <title>Genome Sequencing of Streptomyces atratus SCSIOZH16 and Activation Production of Nocardamine via Metabolic Engineering.</title>
        <authorList>
            <person name="Li Y."/>
            <person name="Zhang C."/>
            <person name="Liu C."/>
            <person name="Ju J."/>
            <person name="Ma J."/>
        </authorList>
    </citation>
    <scope>NUCLEOTIDE SEQUENCE [LARGE SCALE GENOMIC DNA]</scope>
    <source>
        <strain evidence="1 2">SCSIO_ZH16</strain>
    </source>
</reference>
<dbReference type="EMBL" id="CP027306">
    <property type="protein sequence ID" value="AXE77785.1"/>
    <property type="molecule type" value="Genomic_DNA"/>
</dbReference>
<accession>A0A2Z5JDH5</accession>
<protein>
    <submittedName>
        <fullName evidence="1">Uncharacterized protein</fullName>
    </submittedName>
</protein>
<proteinExistence type="predicted"/>
<name>A0A2Z5JDH5_STRAR</name>
<dbReference type="GeneID" id="99614771"/>
<dbReference type="AlphaFoldDB" id="A0A2Z5JDH5"/>
<gene>
    <name evidence="1" type="ORF">C5746_13480</name>
</gene>